<dbReference type="EMBL" id="BAABWN010000014">
    <property type="protein sequence ID" value="GAA6169699.1"/>
    <property type="molecule type" value="Genomic_DNA"/>
</dbReference>
<name>A0ABQ0ADG9_9GAMM</name>
<evidence type="ECO:0000313" key="2">
    <source>
        <dbReference type="Proteomes" id="UP001465153"/>
    </source>
</evidence>
<sequence length="60" mass="6602">MSQGVNGQIKVLEARNGKVFLKSNTQYVTFLSQTAAETERKNITLRSAAPVNNFAESEVD</sequence>
<gene>
    <name evidence="1" type="ORF">NBRC116591_35100</name>
</gene>
<reference evidence="1 2" key="1">
    <citation type="submission" date="2024-04" db="EMBL/GenBank/DDBJ databases">
        <title>Draft genome sequence of Sessilibacter corallicola NBRC 116591.</title>
        <authorList>
            <person name="Miyakawa T."/>
            <person name="Kusuya Y."/>
            <person name="Miura T."/>
        </authorList>
    </citation>
    <scope>NUCLEOTIDE SEQUENCE [LARGE SCALE GENOMIC DNA]</scope>
    <source>
        <strain evidence="1 2">KU-00831-HH</strain>
    </source>
</reference>
<evidence type="ECO:0000313" key="1">
    <source>
        <dbReference type="EMBL" id="GAA6169699.1"/>
    </source>
</evidence>
<dbReference type="Proteomes" id="UP001465153">
    <property type="component" value="Unassembled WGS sequence"/>
</dbReference>
<accession>A0ABQ0ADG9</accession>
<protein>
    <recommendedName>
        <fullName evidence="3">DUF1508 domain-containing protein</fullName>
    </recommendedName>
</protein>
<organism evidence="1 2">
    <name type="scientific">Sessilibacter corallicola</name>
    <dbReference type="NCBI Taxonomy" id="2904075"/>
    <lineage>
        <taxon>Bacteria</taxon>
        <taxon>Pseudomonadati</taxon>
        <taxon>Pseudomonadota</taxon>
        <taxon>Gammaproteobacteria</taxon>
        <taxon>Cellvibrionales</taxon>
        <taxon>Cellvibrionaceae</taxon>
        <taxon>Sessilibacter</taxon>
    </lineage>
</organism>
<proteinExistence type="predicted"/>
<evidence type="ECO:0008006" key="3">
    <source>
        <dbReference type="Google" id="ProtNLM"/>
    </source>
</evidence>
<comment type="caution">
    <text evidence="1">The sequence shown here is derived from an EMBL/GenBank/DDBJ whole genome shotgun (WGS) entry which is preliminary data.</text>
</comment>
<keyword evidence="2" id="KW-1185">Reference proteome</keyword>